<evidence type="ECO:0000313" key="2">
    <source>
        <dbReference type="Proteomes" id="UP000003503"/>
    </source>
</evidence>
<proteinExistence type="predicted"/>
<keyword evidence="2" id="KW-1185">Reference proteome</keyword>
<accession>F2BVB7</accession>
<dbReference type="SFLD" id="SFLDG01129">
    <property type="entry name" value="C1.5:_HAD__Beta-PGM__Phosphata"/>
    <property type="match status" value="1"/>
</dbReference>
<dbReference type="InterPro" id="IPR041492">
    <property type="entry name" value="HAD_2"/>
</dbReference>
<sequence>MHLKECILLNLSNVKYIWYCIYSYNANQEINMKKVIFDIDGVLFSEENYFDVAALTIQEWLYDSIYLGLPTEADLCNIKNTNRGNISSTRYYLWGNDKLIHFLKSKGINSEWDMVHAYLSTTIGLMAREYFLKTGEKLNVCISTEKDIKKAGLVLMGLSIPGSEEILSFWQNILKNDANGIEIFDFLLFEFGKYLENVKWLQLQSNFWNMHKETFLNIYLGTNLFISEFGKFPYNGRKEGFIKFDKSLAPASKIKAMFQQIKQKGYKISIATGRKLIETEIPFKQNNWLEEFDEEYIATVSDAEDVSKLLKCKIPDKPDPFIYYCAMFGRKKENYLNYLNGDILLDENDKYIIVGDSIADFLAAKKIGVSFIGITGTYKFSSLENILKNENCVCVDSVLKILDIL</sequence>
<dbReference type="InterPro" id="IPR036412">
    <property type="entry name" value="HAD-like_sf"/>
</dbReference>
<dbReference type="HOGENOM" id="CLU_062573_0_0_9"/>
<reference evidence="1 2" key="1">
    <citation type="submission" date="2011-02" db="EMBL/GenBank/DDBJ databases">
        <authorList>
            <person name="Muzny D."/>
            <person name="Qin X."/>
            <person name="Deng J."/>
            <person name="Jiang H."/>
            <person name="Liu Y."/>
            <person name="Qu J."/>
            <person name="Song X.-Z."/>
            <person name="Zhang L."/>
            <person name="Thornton R."/>
            <person name="Coyle M."/>
            <person name="Francisco L."/>
            <person name="Jackson L."/>
            <person name="Javaid M."/>
            <person name="Korchina V."/>
            <person name="Kovar C."/>
            <person name="Mata R."/>
            <person name="Mathew T."/>
            <person name="Ngo R."/>
            <person name="Nguyen L."/>
            <person name="Nguyen N."/>
            <person name="Okwuonu G."/>
            <person name="Ongeri F."/>
            <person name="Pham C."/>
            <person name="Simmons D."/>
            <person name="Wilczek-Boney K."/>
            <person name="Hale W."/>
            <person name="Jakkamsetti A."/>
            <person name="Pham P."/>
            <person name="Ruth R."/>
            <person name="San Lucas F."/>
            <person name="Warren J."/>
            <person name="Zhang J."/>
            <person name="Zhao Z."/>
            <person name="Zhou C."/>
            <person name="Zhu D."/>
            <person name="Lee S."/>
            <person name="Bess C."/>
            <person name="Blankenburg K."/>
            <person name="Forbes L."/>
            <person name="Fu Q."/>
            <person name="Gubbala S."/>
            <person name="Hirani K."/>
            <person name="Jayaseelan J.C."/>
            <person name="Lara F."/>
            <person name="Munidasa M."/>
            <person name="Palculict T."/>
            <person name="Patil S."/>
            <person name="Pu L.-L."/>
            <person name="Saada N."/>
            <person name="Tang L."/>
            <person name="Weissenberger G."/>
            <person name="Zhu Y."/>
            <person name="Hemphill L."/>
            <person name="Shang Y."/>
            <person name="Youmans B."/>
            <person name="Ayvaz T."/>
            <person name="Ross M."/>
            <person name="Santibanez J."/>
            <person name="Aqrawi P."/>
            <person name="Gross S."/>
            <person name="Joshi V."/>
            <person name="Fowler G."/>
            <person name="Nazareth L."/>
            <person name="Reid J."/>
            <person name="Worley K."/>
            <person name="Petrosino J."/>
            <person name="Highlander S."/>
            <person name="Gibbs R."/>
        </authorList>
    </citation>
    <scope>NUCLEOTIDE SEQUENCE [LARGE SCALE GENOMIC DNA]</scope>
    <source>
        <strain evidence="1 2">DSM 19965</strain>
    </source>
</reference>
<evidence type="ECO:0000313" key="1">
    <source>
        <dbReference type="EMBL" id="EGF16658.1"/>
    </source>
</evidence>
<dbReference type="eggNOG" id="COG0546">
    <property type="taxonomic scope" value="Bacteria"/>
</dbReference>
<dbReference type="STRING" id="888062.HMPREF9083_0134"/>
<dbReference type="SFLD" id="SFLDS00003">
    <property type="entry name" value="Haloacid_Dehalogenase"/>
    <property type="match status" value="1"/>
</dbReference>
<dbReference type="Gene3D" id="3.40.50.1000">
    <property type="entry name" value="HAD superfamily/HAD-like"/>
    <property type="match status" value="1"/>
</dbReference>
<dbReference type="InterPro" id="IPR023214">
    <property type="entry name" value="HAD_sf"/>
</dbReference>
<dbReference type="Pfam" id="PF13419">
    <property type="entry name" value="HAD_2"/>
    <property type="match status" value="1"/>
</dbReference>
<gene>
    <name evidence="1" type="ORF">HMPREF9083_0134</name>
</gene>
<dbReference type="AlphaFoldDB" id="F2BVB7"/>
<organism evidence="1 2">
    <name type="scientific">Dialister micraerophilus DSM 19965</name>
    <dbReference type="NCBI Taxonomy" id="888062"/>
    <lineage>
        <taxon>Bacteria</taxon>
        <taxon>Bacillati</taxon>
        <taxon>Bacillota</taxon>
        <taxon>Negativicutes</taxon>
        <taxon>Veillonellales</taxon>
        <taxon>Veillonellaceae</taxon>
        <taxon>Dialister</taxon>
    </lineage>
</organism>
<dbReference type="Proteomes" id="UP000003503">
    <property type="component" value="Unassembled WGS sequence"/>
</dbReference>
<dbReference type="EMBL" id="AFBB01000002">
    <property type="protein sequence ID" value="EGF16658.1"/>
    <property type="molecule type" value="Genomic_DNA"/>
</dbReference>
<comment type="caution">
    <text evidence="1">The sequence shown here is derived from an EMBL/GenBank/DDBJ whole genome shotgun (WGS) entry which is preliminary data.</text>
</comment>
<name>F2BVB7_9FIRM</name>
<dbReference type="SUPFAM" id="SSF56784">
    <property type="entry name" value="HAD-like"/>
    <property type="match status" value="1"/>
</dbReference>
<protein>
    <recommendedName>
        <fullName evidence="3">HAD family hydrolase</fullName>
    </recommendedName>
</protein>
<evidence type="ECO:0008006" key="3">
    <source>
        <dbReference type="Google" id="ProtNLM"/>
    </source>
</evidence>